<dbReference type="RefSeq" id="WP_036788139.1">
    <property type="nucleotide sequence ID" value="NZ_JQZV01000001.1"/>
</dbReference>
<evidence type="ECO:0000313" key="1">
    <source>
        <dbReference type="EMBL" id="KGN93569.1"/>
    </source>
</evidence>
<organism evidence="1 2">
    <name type="scientific">Porphyromonas canoris</name>
    <dbReference type="NCBI Taxonomy" id="36875"/>
    <lineage>
        <taxon>Bacteria</taxon>
        <taxon>Pseudomonadati</taxon>
        <taxon>Bacteroidota</taxon>
        <taxon>Bacteroidia</taxon>
        <taxon>Bacteroidales</taxon>
        <taxon>Porphyromonadaceae</taxon>
        <taxon>Porphyromonas</taxon>
    </lineage>
</organism>
<dbReference type="EMBL" id="JQZV01000001">
    <property type="protein sequence ID" value="KGN93569.1"/>
    <property type="molecule type" value="Genomic_DNA"/>
</dbReference>
<sequence length="115" mass="13080">MMKFDVLLVGEDFKAHISLLERITECRYTVASTAEEAVEKMQSILFDIVVIDPDINNSDRALIRKMLEIQQPEALLLEVDTIEPEARGSLLSNHIKSLKSQLKATYVVKDDVFPF</sequence>
<comment type="caution">
    <text evidence="1">The sequence shown here is derived from an EMBL/GenBank/DDBJ whole genome shotgun (WGS) entry which is preliminary data.</text>
</comment>
<evidence type="ECO:0000313" key="2">
    <source>
        <dbReference type="Proteomes" id="UP000030101"/>
    </source>
</evidence>
<proteinExistence type="predicted"/>
<reference evidence="1 2" key="1">
    <citation type="submission" date="2014-08" db="EMBL/GenBank/DDBJ databases">
        <title>Porphyromonas canoris strain:OH2762 Genome sequencing.</title>
        <authorList>
            <person name="Wallis C."/>
            <person name="Deusch O."/>
            <person name="O'Flynn C."/>
            <person name="Davis I."/>
            <person name="Jospin G."/>
            <person name="Darling A.E."/>
            <person name="Coil D.A."/>
            <person name="Alexiev A."/>
            <person name="Horsfall A."/>
            <person name="Kirkwood N."/>
            <person name="Harris S."/>
            <person name="Eisen J.A."/>
        </authorList>
    </citation>
    <scope>NUCLEOTIDE SEQUENCE [LARGE SCALE GENOMIC DNA]</scope>
    <source>
        <strain evidence="2">COT-108 OH2762</strain>
    </source>
</reference>
<dbReference type="Proteomes" id="UP000030101">
    <property type="component" value="Unassembled WGS sequence"/>
</dbReference>
<name>A0ABR4XMZ7_9PORP</name>
<dbReference type="InterPro" id="IPR011006">
    <property type="entry name" value="CheY-like_superfamily"/>
</dbReference>
<gene>
    <name evidence="1" type="ORF">HQ43_00015</name>
</gene>
<evidence type="ECO:0008006" key="3">
    <source>
        <dbReference type="Google" id="ProtNLM"/>
    </source>
</evidence>
<protein>
    <recommendedName>
        <fullName evidence="3">Response regulatory domain-containing protein</fullName>
    </recommendedName>
</protein>
<dbReference type="SUPFAM" id="SSF52172">
    <property type="entry name" value="CheY-like"/>
    <property type="match status" value="1"/>
</dbReference>
<keyword evidence="2" id="KW-1185">Reference proteome</keyword>
<accession>A0ABR4XMZ7</accession>